<reference evidence="2" key="1">
    <citation type="submission" date="2024-07" db="EMBL/GenBank/DDBJ databases">
        <title>Two chromosome-level genome assemblies of Korean endemic species Abeliophyllum distichum and Forsythia ovata (Oleaceae).</title>
        <authorList>
            <person name="Jang H."/>
        </authorList>
    </citation>
    <scope>NUCLEOTIDE SEQUENCE [LARGE SCALE GENOMIC DNA]</scope>
</reference>
<proteinExistence type="predicted"/>
<accession>A0ABD1QJJ5</accession>
<evidence type="ECO:0000313" key="1">
    <source>
        <dbReference type="EMBL" id="KAL2476402.1"/>
    </source>
</evidence>
<dbReference type="SUPFAM" id="SSF50630">
    <property type="entry name" value="Acid proteases"/>
    <property type="match status" value="1"/>
</dbReference>
<sequence>MSEKDKLFTFMEGLKPWARTELQRQKVADASSHCEADSEESEDFVGAFSHRCSTISHQVIEKGEVSQKKVEKEELKSRVCKAKDLMYIDMRINGKPIKAMVDIGATHNYLASPEVECIGLVLEKGSGKVKA</sequence>
<dbReference type="EMBL" id="JBFOLK010000011">
    <property type="protein sequence ID" value="KAL2476402.1"/>
    <property type="molecule type" value="Genomic_DNA"/>
</dbReference>
<dbReference type="Proteomes" id="UP001604336">
    <property type="component" value="Unassembled WGS sequence"/>
</dbReference>
<dbReference type="InterPro" id="IPR021109">
    <property type="entry name" value="Peptidase_aspartic_dom_sf"/>
</dbReference>
<keyword evidence="2" id="KW-1185">Reference proteome</keyword>
<organism evidence="1 2">
    <name type="scientific">Abeliophyllum distichum</name>
    <dbReference type="NCBI Taxonomy" id="126358"/>
    <lineage>
        <taxon>Eukaryota</taxon>
        <taxon>Viridiplantae</taxon>
        <taxon>Streptophyta</taxon>
        <taxon>Embryophyta</taxon>
        <taxon>Tracheophyta</taxon>
        <taxon>Spermatophyta</taxon>
        <taxon>Magnoliopsida</taxon>
        <taxon>eudicotyledons</taxon>
        <taxon>Gunneridae</taxon>
        <taxon>Pentapetalae</taxon>
        <taxon>asterids</taxon>
        <taxon>lamiids</taxon>
        <taxon>Lamiales</taxon>
        <taxon>Oleaceae</taxon>
        <taxon>Forsythieae</taxon>
        <taxon>Abeliophyllum</taxon>
    </lineage>
</organism>
<dbReference type="Gene3D" id="2.40.70.10">
    <property type="entry name" value="Acid Proteases"/>
    <property type="match status" value="1"/>
</dbReference>
<gene>
    <name evidence="1" type="ORF">Adt_37138</name>
</gene>
<protein>
    <submittedName>
        <fullName evidence="1">Uncharacterized protein</fullName>
    </submittedName>
</protein>
<name>A0ABD1QJJ5_9LAMI</name>
<evidence type="ECO:0000313" key="2">
    <source>
        <dbReference type="Proteomes" id="UP001604336"/>
    </source>
</evidence>
<comment type="caution">
    <text evidence="1">The sequence shown here is derived from an EMBL/GenBank/DDBJ whole genome shotgun (WGS) entry which is preliminary data.</text>
</comment>
<dbReference type="AlphaFoldDB" id="A0ABD1QJJ5"/>